<dbReference type="CDD" id="cd00063">
    <property type="entry name" value="FN3"/>
    <property type="match status" value="1"/>
</dbReference>
<keyword evidence="6" id="KW-1185">Reference proteome</keyword>
<dbReference type="InterPro" id="IPR011044">
    <property type="entry name" value="Quino_amine_DH_bsu"/>
</dbReference>
<dbReference type="SUPFAM" id="SSF63825">
    <property type="entry name" value="YWTD domain"/>
    <property type="match status" value="1"/>
</dbReference>
<dbReference type="SUPFAM" id="SSF50969">
    <property type="entry name" value="YVTN repeat-like/Quinoprotein amine dehydrogenase"/>
    <property type="match status" value="1"/>
</dbReference>
<evidence type="ECO:0000256" key="4">
    <source>
        <dbReference type="SAM" id="Phobius"/>
    </source>
</evidence>
<dbReference type="STRING" id="1179773.BN6_32680"/>
<keyword evidence="1" id="KW-0326">Glycosidase</keyword>
<feature type="region of interest" description="Disordered" evidence="3">
    <location>
        <begin position="563"/>
        <end position="616"/>
    </location>
</feature>
<dbReference type="AlphaFoldDB" id="K0JZ87"/>
<dbReference type="SUPFAM" id="SSF49265">
    <property type="entry name" value="Fibronectin type III"/>
    <property type="match status" value="1"/>
</dbReference>
<dbReference type="InterPro" id="IPR013783">
    <property type="entry name" value="Ig-like_fold"/>
</dbReference>
<gene>
    <name evidence="5" type="ordered locus">BN6_32680</name>
</gene>
<proteinExistence type="predicted"/>
<dbReference type="InterPro" id="IPR036116">
    <property type="entry name" value="FN3_sf"/>
</dbReference>
<dbReference type="Proteomes" id="UP000006281">
    <property type="component" value="Chromosome"/>
</dbReference>
<sequence length="749" mass="76927">MDASGRGAVGPSGACCRLSPEMSYHRVNIRAVGLKLGGIARRVIGTGRRESASFGAAVLGVLLLAGAAFGQGIARTAVDVTDGLTWLNDDQRGEVVQVNPSSGTPQTRLQVSGGDAQLEIAQSDDKLIVLDRRTGQITVVDLATLLASGRRQAPPGSTAKVLIVGDRVFVIDRAAGTVHNADPVTLADIGDAWRVGQPLADVVADDNGVVWAVDHGGNLHALEWSDEDNRFRERSNRPVPGAGPRTALVPHERGVTLLGLEGGVVVRDGTNRDLTANTSSLSGEVLAAQTSPTGLTPAAVPDAGTVVLVSDNEVIRVDMGRFSCSRPGRPAVFRDRVYVPCRGGGKVVVLDRSGGRGAEDVRTSNTGDPELVFDDGKLFINTPGADSGVIVDSDGRTRSVQVRSPDLPVTDPDRTPIPTVPSPPPPRPDPTTRDTPRGGPNGAGPTTTTTDAPVTTPSAGQTGVAPGRPPGVTVSQAANSGSEVAVRVTWGAAADNGERIDGYSVTATGAFSGGTKTSQVAGTSTDLTLPCAGTSFCTSGRVDVSVTAYNKLGAGEAGTGTLTVRPPVVAPTTTTTTVPPVVPPTTTTTTVPPVIPPTTTTTTTTTPPPPSLPTAGAVVITGLTQNGDMFSRQVTMAPPPDWANHNGSCEVVNLTFGGSEAIACNATSATIYVDVGMNQIVVRAHAAGGGASVDSNVRSTRVIDREPCPGGTICQPRRLPSQEAPLVGGGIGLLATAWLLRIRNRRRRA</sequence>
<dbReference type="KEGG" id="sesp:BN6_32680"/>
<feature type="transmembrane region" description="Helical" evidence="4">
    <location>
        <begin position="51"/>
        <end position="70"/>
    </location>
</feature>
<keyword evidence="4" id="KW-1133">Transmembrane helix</keyword>
<keyword evidence="1" id="KW-0378">Hydrolase</keyword>
<keyword evidence="2" id="KW-0624">Polysaccharide degradation</keyword>
<dbReference type="InterPro" id="IPR003961">
    <property type="entry name" value="FN3_dom"/>
</dbReference>
<feature type="compositionally biased region" description="Low complexity" evidence="3">
    <location>
        <begin position="443"/>
        <end position="457"/>
    </location>
</feature>
<evidence type="ECO:0000256" key="1">
    <source>
        <dbReference type="ARBA" id="ARBA00023295"/>
    </source>
</evidence>
<feature type="compositionally biased region" description="Pro residues" evidence="3">
    <location>
        <begin position="418"/>
        <end position="429"/>
    </location>
</feature>
<protein>
    <submittedName>
        <fullName evidence="5">Putative membrane protein</fullName>
    </submittedName>
</protein>
<keyword evidence="4" id="KW-0812">Transmembrane</keyword>
<evidence type="ECO:0000313" key="5">
    <source>
        <dbReference type="EMBL" id="CCH30572.1"/>
    </source>
</evidence>
<dbReference type="HOGENOM" id="CLU_371268_0_0_11"/>
<feature type="transmembrane region" description="Helical" evidence="4">
    <location>
        <begin position="724"/>
        <end position="742"/>
    </location>
</feature>
<keyword evidence="4" id="KW-0472">Membrane</keyword>
<accession>K0JZ87</accession>
<organism evidence="5 6">
    <name type="scientific">Saccharothrix espanaensis (strain ATCC 51144 / DSM 44229 / JCM 9112 / NBRC 15066 / NRRL 15764)</name>
    <dbReference type="NCBI Taxonomy" id="1179773"/>
    <lineage>
        <taxon>Bacteria</taxon>
        <taxon>Bacillati</taxon>
        <taxon>Actinomycetota</taxon>
        <taxon>Actinomycetes</taxon>
        <taxon>Pseudonocardiales</taxon>
        <taxon>Pseudonocardiaceae</taxon>
        <taxon>Saccharothrix</taxon>
    </lineage>
</organism>
<dbReference type="eggNOG" id="COG3391">
    <property type="taxonomic scope" value="Bacteria"/>
</dbReference>
<evidence type="ECO:0000313" key="6">
    <source>
        <dbReference type="Proteomes" id="UP000006281"/>
    </source>
</evidence>
<dbReference type="Gene3D" id="2.60.40.10">
    <property type="entry name" value="Immunoglobulins"/>
    <property type="match status" value="1"/>
</dbReference>
<keyword evidence="2" id="KW-0119">Carbohydrate metabolism</keyword>
<dbReference type="GO" id="GO:0000272">
    <property type="term" value="P:polysaccharide catabolic process"/>
    <property type="evidence" value="ECO:0007669"/>
    <property type="project" value="UniProtKB-KW"/>
</dbReference>
<reference evidence="5 6" key="1">
    <citation type="journal article" date="2012" name="BMC Genomics">
        <title>Complete genome sequence of Saccharothrix espanaensis DSM 44229T and comparison to the other completely sequenced Pseudonocardiaceae.</title>
        <authorList>
            <person name="Strobel T."/>
            <person name="Al-Dilaimi A."/>
            <person name="Blom J."/>
            <person name="Gessner A."/>
            <person name="Kalinowski J."/>
            <person name="Luzhetska M."/>
            <person name="Puhler A."/>
            <person name="Szczepanowski R."/>
            <person name="Bechthold A."/>
            <person name="Ruckert C."/>
        </authorList>
    </citation>
    <scope>NUCLEOTIDE SEQUENCE [LARGE SCALE GENOMIC DNA]</scope>
    <source>
        <strain evidence="6">ATCC 51144 / DSM 44229 / JCM 9112 / NBRC 15066 / NRRL 15764</strain>
    </source>
</reference>
<dbReference type="EMBL" id="HE804045">
    <property type="protein sequence ID" value="CCH30572.1"/>
    <property type="molecule type" value="Genomic_DNA"/>
</dbReference>
<evidence type="ECO:0000256" key="3">
    <source>
        <dbReference type="SAM" id="MobiDB-lite"/>
    </source>
</evidence>
<dbReference type="PATRIC" id="fig|1179773.3.peg.3271"/>
<name>K0JZ87_SACES</name>
<feature type="region of interest" description="Disordered" evidence="3">
    <location>
        <begin position="383"/>
        <end position="480"/>
    </location>
</feature>
<feature type="compositionally biased region" description="Low complexity" evidence="3">
    <location>
        <begin position="563"/>
        <end position="605"/>
    </location>
</feature>
<evidence type="ECO:0000256" key="2">
    <source>
        <dbReference type="ARBA" id="ARBA00023326"/>
    </source>
</evidence>
<dbReference type="GO" id="GO:0016798">
    <property type="term" value="F:hydrolase activity, acting on glycosyl bonds"/>
    <property type="evidence" value="ECO:0007669"/>
    <property type="project" value="UniProtKB-KW"/>
</dbReference>